<name>A0A4R6SDK7_LABRH</name>
<evidence type="ECO:0000313" key="7">
    <source>
        <dbReference type="Proteomes" id="UP000295444"/>
    </source>
</evidence>
<keyword evidence="3" id="KW-0560">Oxidoreductase</keyword>
<dbReference type="InterPro" id="IPR036661">
    <property type="entry name" value="Luciferase-like_sf"/>
</dbReference>
<reference evidence="6 7" key="1">
    <citation type="submission" date="2019-03" db="EMBL/GenBank/DDBJ databases">
        <title>Genomic Encyclopedia of Type Strains, Phase IV (KMG-IV): sequencing the most valuable type-strain genomes for metagenomic binning, comparative biology and taxonomic classification.</title>
        <authorList>
            <person name="Goeker M."/>
        </authorList>
    </citation>
    <scope>NUCLEOTIDE SEQUENCE [LARGE SCALE GENOMIC DNA]</scope>
    <source>
        <strain evidence="6 7">DSM 45361</strain>
    </source>
</reference>
<proteinExistence type="predicted"/>
<accession>A0A4R6SDK7</accession>
<dbReference type="GO" id="GO:0046306">
    <property type="term" value="P:alkanesulfonate catabolic process"/>
    <property type="evidence" value="ECO:0007669"/>
    <property type="project" value="TreeGrafter"/>
</dbReference>
<dbReference type="Proteomes" id="UP000295444">
    <property type="component" value="Unassembled WGS sequence"/>
</dbReference>
<dbReference type="PANTHER" id="PTHR42847:SF4">
    <property type="entry name" value="ALKANESULFONATE MONOOXYGENASE-RELATED"/>
    <property type="match status" value="1"/>
</dbReference>
<dbReference type="InterPro" id="IPR050172">
    <property type="entry name" value="SsuD_RutA_monooxygenase"/>
</dbReference>
<keyword evidence="2" id="KW-0288">FMN</keyword>
<dbReference type="EMBL" id="SNXZ01000003">
    <property type="protein sequence ID" value="TDP98030.1"/>
    <property type="molecule type" value="Genomic_DNA"/>
</dbReference>
<dbReference type="SUPFAM" id="SSF51679">
    <property type="entry name" value="Bacterial luciferase-like"/>
    <property type="match status" value="1"/>
</dbReference>
<keyword evidence="4 6" id="KW-0503">Monooxygenase</keyword>
<evidence type="ECO:0000256" key="3">
    <source>
        <dbReference type="ARBA" id="ARBA00023002"/>
    </source>
</evidence>
<dbReference type="InterPro" id="IPR011251">
    <property type="entry name" value="Luciferase-like_dom"/>
</dbReference>
<evidence type="ECO:0000313" key="6">
    <source>
        <dbReference type="EMBL" id="TDP98030.1"/>
    </source>
</evidence>
<dbReference type="AlphaFoldDB" id="A0A4R6SDK7"/>
<dbReference type="PANTHER" id="PTHR42847">
    <property type="entry name" value="ALKANESULFONATE MONOOXYGENASE"/>
    <property type="match status" value="1"/>
</dbReference>
<organism evidence="6 7">
    <name type="scientific">Labedaea rhizosphaerae</name>
    <dbReference type="NCBI Taxonomy" id="598644"/>
    <lineage>
        <taxon>Bacteria</taxon>
        <taxon>Bacillati</taxon>
        <taxon>Actinomycetota</taxon>
        <taxon>Actinomycetes</taxon>
        <taxon>Pseudonocardiales</taxon>
        <taxon>Pseudonocardiaceae</taxon>
        <taxon>Labedaea</taxon>
    </lineage>
</organism>
<protein>
    <submittedName>
        <fullName evidence="6">Luciferase-like monooxygenase</fullName>
    </submittedName>
</protein>
<dbReference type="Gene3D" id="3.20.20.30">
    <property type="entry name" value="Luciferase-like domain"/>
    <property type="match status" value="1"/>
</dbReference>
<comment type="caution">
    <text evidence="6">The sequence shown here is derived from an EMBL/GenBank/DDBJ whole genome shotgun (WGS) entry which is preliminary data.</text>
</comment>
<gene>
    <name evidence="6" type="ORF">EV186_1031010</name>
</gene>
<keyword evidence="1" id="KW-0285">Flavoprotein</keyword>
<evidence type="ECO:0000256" key="2">
    <source>
        <dbReference type="ARBA" id="ARBA00022643"/>
    </source>
</evidence>
<evidence type="ECO:0000256" key="1">
    <source>
        <dbReference type="ARBA" id="ARBA00022630"/>
    </source>
</evidence>
<dbReference type="Pfam" id="PF00296">
    <property type="entry name" value="Bac_luciferase"/>
    <property type="match status" value="1"/>
</dbReference>
<evidence type="ECO:0000256" key="4">
    <source>
        <dbReference type="ARBA" id="ARBA00023033"/>
    </source>
</evidence>
<keyword evidence="7" id="KW-1185">Reference proteome</keyword>
<evidence type="ECO:0000259" key="5">
    <source>
        <dbReference type="Pfam" id="PF00296"/>
    </source>
</evidence>
<feature type="domain" description="Luciferase-like" evidence="5">
    <location>
        <begin position="15"/>
        <end position="120"/>
    </location>
</feature>
<dbReference type="GO" id="GO:0008726">
    <property type="term" value="F:alkanesulfonate monooxygenase activity"/>
    <property type="evidence" value="ECO:0007669"/>
    <property type="project" value="TreeGrafter"/>
</dbReference>
<sequence length="120" mass="12782">MGGVLIGFAAPVSGSWATPDTIAHVARRAEELGYHELWTFQRLLYPAAGGWDPVYRSVLDPLVVLGHLAAITERIRLGVAVVNLPFLSPTYLAKQLTTVDLLSGGGRVDAGLGIGWSAEE</sequence>